<dbReference type="EMBL" id="AAOS02000003">
    <property type="protein sequence ID" value="EDR34313.1"/>
    <property type="molecule type" value="Genomic_DNA"/>
</dbReference>
<protein>
    <submittedName>
        <fullName evidence="1">Uncharacterized protein</fullName>
    </submittedName>
</protein>
<name>A0AAV3BKX9_YERPE</name>
<reference evidence="1 2" key="2">
    <citation type="submission" date="2010-03" db="EMBL/GenBank/DDBJ databases">
        <authorList>
            <person name="Payne S.H."/>
            <person name="Sutton G.G."/>
        </authorList>
    </citation>
    <scope>NUCLEOTIDE SEQUENCE [LARGE SCALE GENOMIC DNA]</scope>
    <source>
        <strain evidence="1 2">IP275</strain>
    </source>
</reference>
<gene>
    <name evidence="1" type="ORF">YPIP275_3194</name>
</gene>
<dbReference type="AlphaFoldDB" id="A0AAV3BKX9"/>
<evidence type="ECO:0000313" key="1">
    <source>
        <dbReference type="EMBL" id="EDR34313.1"/>
    </source>
</evidence>
<accession>A0AAV3BKX9</accession>
<comment type="caution">
    <text evidence="1">The sequence shown here is derived from an EMBL/GenBank/DDBJ whole genome shotgun (WGS) entry which is preliminary data.</text>
</comment>
<proteinExistence type="predicted"/>
<sequence>MIDKFGHMNFSLSVNICYLKSKIHSLQIVSSPGGIKNR</sequence>
<organism evidence="1 2">
    <name type="scientific">Yersinia pestis biovar Orientalis str. IP275</name>
    <dbReference type="NCBI Taxonomy" id="373665"/>
    <lineage>
        <taxon>Bacteria</taxon>
        <taxon>Pseudomonadati</taxon>
        <taxon>Pseudomonadota</taxon>
        <taxon>Gammaproteobacteria</taxon>
        <taxon>Enterobacterales</taxon>
        <taxon>Yersiniaceae</taxon>
        <taxon>Yersinia</taxon>
    </lineage>
</organism>
<dbReference type="Proteomes" id="UP000004430">
    <property type="component" value="Unassembled WGS sequence"/>
</dbReference>
<reference evidence="1 2" key="1">
    <citation type="submission" date="2008-01" db="EMBL/GenBank/DDBJ databases">
        <title>Yersinia pestis Strain IP275 project at JCVI/TIGR.</title>
        <authorList>
            <person name="Ravel J."/>
            <person name="Eppinger M."/>
            <person name="Fricke W.F."/>
            <person name="Rosovitz M."/>
            <person name="Lindler L.E."/>
            <person name="Bearden S."/>
            <person name="Shriefer M."/>
        </authorList>
    </citation>
    <scope>NUCLEOTIDE SEQUENCE [LARGE SCALE GENOMIC DNA]</scope>
    <source>
        <strain evidence="1 2">IP275</strain>
    </source>
</reference>
<evidence type="ECO:0000313" key="2">
    <source>
        <dbReference type="Proteomes" id="UP000004430"/>
    </source>
</evidence>